<dbReference type="GO" id="GO:0005737">
    <property type="term" value="C:cytoplasm"/>
    <property type="evidence" value="ECO:0007669"/>
    <property type="project" value="UniProtKB-SubCell"/>
</dbReference>
<gene>
    <name evidence="10" type="ORF">CcaverHIS019_0603900</name>
</gene>
<dbReference type="SMART" id="SM00184">
    <property type="entry name" value="RING"/>
    <property type="match status" value="1"/>
</dbReference>
<sequence>MPAQQVHNRRAPQSARKGKLGGRKPDLVMDGGEDPSQWLGFSLPPRGPTTGLVGPPRRSRRGDAWKGSALTREKFVNASFRFMLKPTDVVGYGAHFADPDISLHWPNILQVLVPTFSAYSVAQGFVDTDTDDDAAGEEAAERRRRIEEERQGRSCPICLSKPVAGRMTKCGHIFCLPCILHFIALSEVPKAASCPICGDTIHEGMLKSVRYLDAATMVSAAQGDSRSAPSAEIATMMSEARAIDESEAAAAANGDETASHSSLGKRAHRIHMRLLHRPQMTTLALPSTATWPSDAIPPISAPWYFLPDVLTYSRFALASPEYMLKELQRELAELKREWDLLAGDELGRAFVKGARDKVERQVGKVEIELMTDAVRKHETQARRAWSEAVGGERREQERQRERGRRAAELVEKEKQDDHDLNVPLEFLAASAAATYGNVETVRVPPNVVVEPNPMPNLDAGTKSQRRKSRGGAALLTSPAPAAAPAACFYQSSLGAHVYLSALDMRILLTHFVSYDNLPPTLSFPTTGYDSGTVTEELRKRTKYLSHLPVGTEVVFVEANLVGIVPADVLAKFEQPLKTRRDKRRARCRREDRDKKRWEEAERAKRPPEVHVVHSALAPLADAELAMALERSRLDAENAEHFPSMDAGSPPRPTYAPAPPSPVSSFASALRGPSTARVWGRPQEDIDGAGVDAAWAGFQGEGEPEPEAAAAAEGRKKKGNKKGKKLVFGGAGRQA</sequence>
<keyword evidence="11" id="KW-1185">Reference proteome</keyword>
<keyword evidence="7" id="KW-0175">Coiled coil</keyword>
<evidence type="ECO:0000256" key="8">
    <source>
        <dbReference type="SAM" id="MobiDB-lite"/>
    </source>
</evidence>
<feature type="domain" description="RING-type" evidence="9">
    <location>
        <begin position="155"/>
        <end position="197"/>
    </location>
</feature>
<dbReference type="InterPro" id="IPR001841">
    <property type="entry name" value="Znf_RING"/>
</dbReference>
<evidence type="ECO:0000256" key="7">
    <source>
        <dbReference type="SAM" id="Coils"/>
    </source>
</evidence>
<dbReference type="InterPro" id="IPR018957">
    <property type="entry name" value="Znf_C3HC4_RING-type"/>
</dbReference>
<organism evidence="10 11">
    <name type="scientific">Cutaneotrichosporon cavernicola</name>
    <dbReference type="NCBI Taxonomy" id="279322"/>
    <lineage>
        <taxon>Eukaryota</taxon>
        <taxon>Fungi</taxon>
        <taxon>Dikarya</taxon>
        <taxon>Basidiomycota</taxon>
        <taxon>Agaricomycotina</taxon>
        <taxon>Tremellomycetes</taxon>
        <taxon>Trichosporonales</taxon>
        <taxon>Trichosporonaceae</taxon>
        <taxon>Cutaneotrichosporon</taxon>
    </lineage>
</organism>
<dbReference type="InterPro" id="IPR013083">
    <property type="entry name" value="Znf_RING/FYVE/PHD"/>
</dbReference>
<dbReference type="InterPro" id="IPR017907">
    <property type="entry name" value="Znf_RING_CS"/>
</dbReference>
<dbReference type="GO" id="GO:0008270">
    <property type="term" value="F:zinc ion binding"/>
    <property type="evidence" value="ECO:0007669"/>
    <property type="project" value="UniProtKB-KW"/>
</dbReference>
<dbReference type="RefSeq" id="XP_060459196.1">
    <property type="nucleotide sequence ID" value="XM_060602842.1"/>
</dbReference>
<evidence type="ECO:0000256" key="6">
    <source>
        <dbReference type="PROSITE-ProRule" id="PRU00175"/>
    </source>
</evidence>
<feature type="region of interest" description="Disordered" evidence="8">
    <location>
        <begin position="1"/>
        <end position="65"/>
    </location>
</feature>
<feature type="coiled-coil region" evidence="7">
    <location>
        <begin position="317"/>
        <end position="344"/>
    </location>
</feature>
<dbReference type="PROSITE" id="PS00518">
    <property type="entry name" value="ZF_RING_1"/>
    <property type="match status" value="1"/>
</dbReference>
<keyword evidence="3" id="KW-0479">Metal-binding</keyword>
<evidence type="ECO:0000256" key="1">
    <source>
        <dbReference type="ARBA" id="ARBA00004496"/>
    </source>
</evidence>
<dbReference type="PROSITE" id="PS50089">
    <property type="entry name" value="ZF_RING_2"/>
    <property type="match status" value="1"/>
</dbReference>
<evidence type="ECO:0000313" key="11">
    <source>
        <dbReference type="Proteomes" id="UP001233271"/>
    </source>
</evidence>
<evidence type="ECO:0000259" key="9">
    <source>
        <dbReference type="PROSITE" id="PS50089"/>
    </source>
</evidence>
<keyword evidence="5" id="KW-0862">Zinc</keyword>
<feature type="region of interest" description="Disordered" evidence="8">
    <location>
        <begin position="385"/>
        <end position="414"/>
    </location>
</feature>
<dbReference type="PANTHER" id="PTHR12983:SF9">
    <property type="entry name" value="E3 UBIQUITIN-PROTEIN LIGASE RNF10"/>
    <property type="match status" value="1"/>
</dbReference>
<dbReference type="Gene3D" id="3.30.40.10">
    <property type="entry name" value="Zinc/RING finger domain, C3HC4 (zinc finger)"/>
    <property type="match status" value="1"/>
</dbReference>
<feature type="compositionally biased region" description="Pro residues" evidence="8">
    <location>
        <begin position="649"/>
        <end position="661"/>
    </location>
</feature>
<reference evidence="10" key="1">
    <citation type="journal article" date="2023" name="BMC Genomics">
        <title>Chromosome-level genome assemblies of Cutaneotrichosporon spp. (Trichosporonales, Basidiomycota) reveal imbalanced evolution between nucleotide sequences and chromosome synteny.</title>
        <authorList>
            <person name="Kobayashi Y."/>
            <person name="Kayamori A."/>
            <person name="Aoki K."/>
            <person name="Shiwa Y."/>
            <person name="Matsutani M."/>
            <person name="Fujita N."/>
            <person name="Sugita T."/>
            <person name="Iwasaki W."/>
            <person name="Tanaka N."/>
            <person name="Takashima M."/>
        </authorList>
    </citation>
    <scope>NUCLEOTIDE SEQUENCE</scope>
    <source>
        <strain evidence="10">HIS019</strain>
    </source>
</reference>
<feature type="region of interest" description="Disordered" evidence="8">
    <location>
        <begin position="579"/>
        <end position="607"/>
    </location>
</feature>
<dbReference type="KEGG" id="ccac:CcaHIS019_0603900"/>
<feature type="region of interest" description="Disordered" evidence="8">
    <location>
        <begin position="696"/>
        <end position="734"/>
    </location>
</feature>
<dbReference type="CDD" id="cd16536">
    <property type="entry name" value="RING-HC_RNF10"/>
    <property type="match status" value="1"/>
</dbReference>
<feature type="compositionally biased region" description="Basic and acidic residues" evidence="8">
    <location>
        <begin position="588"/>
        <end position="607"/>
    </location>
</feature>
<keyword evidence="4 6" id="KW-0863">Zinc-finger</keyword>
<evidence type="ECO:0000256" key="2">
    <source>
        <dbReference type="ARBA" id="ARBA00022490"/>
    </source>
</evidence>
<dbReference type="AlphaFoldDB" id="A0AA48QY10"/>
<protein>
    <recommendedName>
        <fullName evidence="9">RING-type domain-containing protein</fullName>
    </recommendedName>
</protein>
<dbReference type="EMBL" id="AP028217">
    <property type="protein sequence ID" value="BEI93931.1"/>
    <property type="molecule type" value="Genomic_DNA"/>
</dbReference>
<keyword evidence="2" id="KW-0963">Cytoplasm</keyword>
<dbReference type="GO" id="GO:0045944">
    <property type="term" value="P:positive regulation of transcription by RNA polymerase II"/>
    <property type="evidence" value="ECO:0007669"/>
    <property type="project" value="TreeGrafter"/>
</dbReference>
<dbReference type="SUPFAM" id="SSF57850">
    <property type="entry name" value="RING/U-box"/>
    <property type="match status" value="1"/>
</dbReference>
<dbReference type="GO" id="GO:0000976">
    <property type="term" value="F:transcription cis-regulatory region binding"/>
    <property type="evidence" value="ECO:0007669"/>
    <property type="project" value="TreeGrafter"/>
</dbReference>
<evidence type="ECO:0000313" key="10">
    <source>
        <dbReference type="EMBL" id="BEI93931.1"/>
    </source>
</evidence>
<dbReference type="Proteomes" id="UP001233271">
    <property type="component" value="Chromosome 6"/>
</dbReference>
<dbReference type="PANTHER" id="PTHR12983">
    <property type="entry name" value="RING FINGER 10 FAMILY MEMBER"/>
    <property type="match status" value="1"/>
</dbReference>
<feature type="region of interest" description="Disordered" evidence="8">
    <location>
        <begin position="640"/>
        <end position="667"/>
    </location>
</feature>
<dbReference type="InterPro" id="IPR039739">
    <property type="entry name" value="MAG2/RNF10"/>
</dbReference>
<name>A0AA48QY10_9TREE</name>
<dbReference type="GeneID" id="85497801"/>
<evidence type="ECO:0000256" key="4">
    <source>
        <dbReference type="ARBA" id="ARBA00022771"/>
    </source>
</evidence>
<feature type="compositionally biased region" description="Basic residues" evidence="8">
    <location>
        <begin position="714"/>
        <end position="724"/>
    </location>
</feature>
<feature type="region of interest" description="Disordered" evidence="8">
    <location>
        <begin position="446"/>
        <end position="471"/>
    </location>
</feature>
<comment type="subcellular location">
    <subcellularLocation>
        <location evidence="1">Cytoplasm</location>
    </subcellularLocation>
</comment>
<dbReference type="Pfam" id="PF00097">
    <property type="entry name" value="zf-C3HC4"/>
    <property type="match status" value="1"/>
</dbReference>
<evidence type="ECO:0000256" key="5">
    <source>
        <dbReference type="ARBA" id="ARBA00022833"/>
    </source>
</evidence>
<accession>A0AA48QY10</accession>
<proteinExistence type="predicted"/>
<evidence type="ECO:0000256" key="3">
    <source>
        <dbReference type="ARBA" id="ARBA00022723"/>
    </source>
</evidence>